<dbReference type="GO" id="GO:0005886">
    <property type="term" value="C:plasma membrane"/>
    <property type="evidence" value="ECO:0007669"/>
    <property type="project" value="UniProtKB-SubCell"/>
</dbReference>
<evidence type="ECO:0000313" key="9">
    <source>
        <dbReference type="EMBL" id="KIO74800.1"/>
    </source>
</evidence>
<dbReference type="EMBL" id="JXRA01000135">
    <property type="protein sequence ID" value="KIO74800.1"/>
    <property type="molecule type" value="Genomic_DNA"/>
</dbReference>
<evidence type="ECO:0000256" key="3">
    <source>
        <dbReference type="ARBA" id="ARBA00022692"/>
    </source>
</evidence>
<evidence type="ECO:0000256" key="6">
    <source>
        <dbReference type="SAM" id="Phobius"/>
    </source>
</evidence>
<evidence type="ECO:0000256" key="4">
    <source>
        <dbReference type="ARBA" id="ARBA00022989"/>
    </source>
</evidence>
<keyword evidence="5 6" id="KW-0472">Membrane</keyword>
<dbReference type="AlphaFoldDB" id="A0A0D0GF40"/>
<organism evidence="9 10">
    <name type="scientific">Pedobacter lusitanus</name>
    <dbReference type="NCBI Taxonomy" id="1503925"/>
    <lineage>
        <taxon>Bacteria</taxon>
        <taxon>Pseudomonadati</taxon>
        <taxon>Bacteroidota</taxon>
        <taxon>Sphingobacteriia</taxon>
        <taxon>Sphingobacteriales</taxon>
        <taxon>Sphingobacteriaceae</taxon>
        <taxon>Pedobacter</taxon>
    </lineage>
</organism>
<feature type="transmembrane region" description="Helical" evidence="6">
    <location>
        <begin position="71"/>
        <end position="96"/>
    </location>
</feature>
<dbReference type="InterPro" id="IPR051791">
    <property type="entry name" value="Pra-immunoreactive"/>
</dbReference>
<dbReference type="Proteomes" id="UP000032049">
    <property type="component" value="Unassembled WGS sequence"/>
</dbReference>
<evidence type="ECO:0000259" key="7">
    <source>
        <dbReference type="Pfam" id="PF06271"/>
    </source>
</evidence>
<reference evidence="9 10" key="1">
    <citation type="submission" date="2015-01" db="EMBL/GenBank/DDBJ databases">
        <title>Draft genome sequence of Pedobacter sp. NL19 isolated from sludge of an effluent treatment pond in an abandoned uranium mine.</title>
        <authorList>
            <person name="Santos T."/>
            <person name="Caetano T."/>
            <person name="Covas C."/>
            <person name="Cruz A."/>
            <person name="Mendo S."/>
        </authorList>
    </citation>
    <scope>NUCLEOTIDE SEQUENCE [LARGE SCALE GENOMIC DNA]</scope>
    <source>
        <strain evidence="9 10">NL19</strain>
    </source>
</reference>
<keyword evidence="3 6" id="KW-0812">Transmembrane</keyword>
<sequence>MNYIVVVNGKPEGPYDFEHLKKMNIVAGTFIRKPGMDDYKEAHEFAELRALFGFSYEKTAPQYFASFDQRLLASVIDYFILFLVYILLILLSFAFVKEQGERITFALLFLPVIPVFKFIYGVFAEASVKQGTIGKRLLSIKVTDLKGSRIGVLTSFFRNLAKILSVAPLFFGYLYSFLNKKQQCFHDAAAGTLVIKDRLL</sequence>
<evidence type="ECO:0000256" key="5">
    <source>
        <dbReference type="ARBA" id="ARBA00023136"/>
    </source>
</evidence>
<dbReference type="Pfam" id="PF14237">
    <property type="entry name" value="GYF_2"/>
    <property type="match status" value="1"/>
</dbReference>
<name>A0A0D0GF40_9SPHI</name>
<feature type="transmembrane region" description="Helical" evidence="6">
    <location>
        <begin position="160"/>
        <end position="178"/>
    </location>
</feature>
<evidence type="ECO:0008006" key="11">
    <source>
        <dbReference type="Google" id="ProtNLM"/>
    </source>
</evidence>
<evidence type="ECO:0000256" key="2">
    <source>
        <dbReference type="ARBA" id="ARBA00022475"/>
    </source>
</evidence>
<dbReference type="InterPro" id="IPR025640">
    <property type="entry name" value="GYF_2"/>
</dbReference>
<gene>
    <name evidence="9" type="ORF">TH53_24415</name>
</gene>
<feature type="domain" description="RDD" evidence="7">
    <location>
        <begin position="65"/>
        <end position="191"/>
    </location>
</feature>
<evidence type="ECO:0000256" key="1">
    <source>
        <dbReference type="ARBA" id="ARBA00004651"/>
    </source>
</evidence>
<protein>
    <recommendedName>
        <fullName evidence="11">RDD family protein</fullName>
    </recommendedName>
</protein>
<feature type="transmembrane region" description="Helical" evidence="6">
    <location>
        <begin position="103"/>
        <end position="123"/>
    </location>
</feature>
<dbReference type="STRING" id="1503925.TH53_24415"/>
<dbReference type="PANTHER" id="PTHR36115">
    <property type="entry name" value="PROLINE-RICH ANTIGEN HOMOLOG-RELATED"/>
    <property type="match status" value="1"/>
</dbReference>
<proteinExistence type="predicted"/>
<keyword evidence="2" id="KW-1003">Cell membrane</keyword>
<dbReference type="Pfam" id="PF06271">
    <property type="entry name" value="RDD"/>
    <property type="match status" value="1"/>
</dbReference>
<comment type="subcellular location">
    <subcellularLocation>
        <location evidence="1">Cell membrane</location>
        <topology evidence="1">Multi-pass membrane protein</topology>
    </subcellularLocation>
</comment>
<keyword evidence="10" id="KW-1185">Reference proteome</keyword>
<keyword evidence="4 6" id="KW-1133">Transmembrane helix</keyword>
<comment type="caution">
    <text evidence="9">The sequence shown here is derived from an EMBL/GenBank/DDBJ whole genome shotgun (WGS) entry which is preliminary data.</text>
</comment>
<dbReference type="InterPro" id="IPR010432">
    <property type="entry name" value="RDD"/>
</dbReference>
<evidence type="ECO:0000259" key="8">
    <source>
        <dbReference type="Pfam" id="PF14237"/>
    </source>
</evidence>
<feature type="domain" description="GYF" evidence="8">
    <location>
        <begin position="4"/>
        <end position="48"/>
    </location>
</feature>
<evidence type="ECO:0000313" key="10">
    <source>
        <dbReference type="Proteomes" id="UP000032049"/>
    </source>
</evidence>
<accession>A0A0D0GF40</accession>